<reference evidence="2" key="1">
    <citation type="submission" date="2022-12" db="EMBL/GenBank/DDBJ databases">
        <title>Bacterial isolates from different developmental stages of Nematostella vectensis.</title>
        <authorList>
            <person name="Fraune S."/>
        </authorList>
    </citation>
    <scope>NUCLEOTIDE SEQUENCE</scope>
    <source>
        <strain evidence="2">G21630-S1</strain>
    </source>
</reference>
<feature type="compositionally biased region" description="Polar residues" evidence="1">
    <location>
        <begin position="158"/>
        <end position="174"/>
    </location>
</feature>
<dbReference type="Proteomes" id="UP001069802">
    <property type="component" value="Unassembled WGS sequence"/>
</dbReference>
<keyword evidence="3" id="KW-1185">Reference proteome</keyword>
<feature type="region of interest" description="Disordered" evidence="1">
    <location>
        <begin position="293"/>
        <end position="313"/>
    </location>
</feature>
<dbReference type="RefSeq" id="WP_269423338.1">
    <property type="nucleotide sequence ID" value="NZ_JAPWGY010000003.1"/>
</dbReference>
<dbReference type="EMBL" id="JAPWGY010000003">
    <property type="protein sequence ID" value="MCZ4281160.1"/>
    <property type="molecule type" value="Genomic_DNA"/>
</dbReference>
<evidence type="ECO:0000313" key="3">
    <source>
        <dbReference type="Proteomes" id="UP001069802"/>
    </source>
</evidence>
<proteinExistence type="predicted"/>
<evidence type="ECO:0000256" key="1">
    <source>
        <dbReference type="SAM" id="MobiDB-lite"/>
    </source>
</evidence>
<name>A0ABT4LJM5_9PROT</name>
<accession>A0ABT4LJM5</accession>
<evidence type="ECO:0000313" key="2">
    <source>
        <dbReference type="EMBL" id="MCZ4281160.1"/>
    </source>
</evidence>
<gene>
    <name evidence="2" type="ORF">O4H49_10255</name>
</gene>
<protein>
    <submittedName>
        <fullName evidence="2">Uncharacterized protein</fullName>
    </submittedName>
</protein>
<sequence>MMDQLYAQQGIKSVREIPTAAQAVTASTNRNPLPDKFTQNPASDHNFANQLSAFSSPQEDALLPLNEQQAIEGVTEEKPEFGFLDFLDIINPLQHIPVISSIYREITGDEIQAPARIFGGMMYGGPLGFVSAIANVMTEETTGKDIGENIIASLIGDDTQTPSPQVASAQTTSLAADPSLPETRLTGAEALIFTQLAAVVPPPPVPLTGTNPANPKIPGSNNSEKLEGKAALSALFHDLSGQSPSPETEDSVAPQIALNTTPPLQNSVGKPGKWFSLTSGNVVVAPQIQPYSWKSSGAGSAPPPPTKPVANETDMTQFLPQPKKPTVAETARISTEAQSDIAQSILQGLDKYQEMKSQ</sequence>
<feature type="region of interest" description="Disordered" evidence="1">
    <location>
        <begin position="156"/>
        <end position="179"/>
    </location>
</feature>
<organism evidence="2 3">
    <name type="scientific">Kiloniella laminariae</name>
    <dbReference type="NCBI Taxonomy" id="454162"/>
    <lineage>
        <taxon>Bacteria</taxon>
        <taxon>Pseudomonadati</taxon>
        <taxon>Pseudomonadota</taxon>
        <taxon>Alphaproteobacteria</taxon>
        <taxon>Rhodospirillales</taxon>
        <taxon>Kiloniellaceae</taxon>
        <taxon>Kiloniella</taxon>
    </lineage>
</organism>
<comment type="caution">
    <text evidence="2">The sequence shown here is derived from an EMBL/GenBank/DDBJ whole genome shotgun (WGS) entry which is preliminary data.</text>
</comment>